<sequence length="596" mass="67174">MTAVWYSYVFARQRMSLRALPLFCAIVIASPAWAAEADFRYRIELDAPSSVSGLLEQHLNIYKWQKKNRLTVELLHRELNSLPNDAHDLLATQGYFDAKITTRLDESGQTPVVYISVDLGQQVMVTNTSVVLQGAINQDIERYETLTRRFNQRGDALENLPFTQAAWDDFKKRSLLSLQSRSYPAATMVSSEATINPETHEAEFKLVLDSGPQYVFGPYMINGLSRYPAKLVTDQIKIAEGEPYSRSDLNDLQASIQDLPQFASALVDVDLPDSEPFVAPLRIDVQEAPLQRINVGLGYSTNTRFKTELGYRYLNLLDQGWIFNSKLRLEQLEQAVDLSVTIPKSSSEREHRFWGSYLHNEYEGVDSHLYKVGVSRLKKWDQNERAIDLQYQIERRSYADGSEDNPQSLTLNYNWIERHLDSKRDPRNGYLFQLETGGALKQILSDATFLRVAGRGAYYKRLGKDGQFLGQFNLGQTFSQNPSGITSDWLFRTGGAGSVRGYDYQSLGVKSNGSVLPGQVLATGSLEFQYAVLKDWRAAAFVDYGGAAADWRSLDPVTGVGVGGRWLSPVGQIGFDVAYGIEYKQVRFYFAMGLAF</sequence>
<protein>
    <submittedName>
        <fullName evidence="5">Outer membrane protein assembly factor</fullName>
    </submittedName>
</protein>
<evidence type="ECO:0000256" key="1">
    <source>
        <dbReference type="ARBA" id="ARBA00004370"/>
    </source>
</evidence>
<dbReference type="KEGG" id="chiz:HQ393_06105"/>
<keyword evidence="6" id="KW-1185">Reference proteome</keyword>
<dbReference type="EMBL" id="CP058627">
    <property type="protein sequence ID" value="QLG87867.1"/>
    <property type="molecule type" value="Genomic_DNA"/>
</dbReference>
<dbReference type="Pfam" id="PF01103">
    <property type="entry name" value="Omp85"/>
    <property type="match status" value="1"/>
</dbReference>
<evidence type="ECO:0000259" key="4">
    <source>
        <dbReference type="PROSITE" id="PS51779"/>
    </source>
</evidence>
<reference evidence="5 6" key="1">
    <citation type="submission" date="2020-07" db="EMBL/GenBank/DDBJ databases">
        <title>Complete genome sequence of Chitinibacter sp. 2T18.</title>
        <authorList>
            <person name="Bae J.-W."/>
            <person name="Choi J.-W."/>
        </authorList>
    </citation>
    <scope>NUCLEOTIDE SEQUENCE [LARGE SCALE GENOMIC DNA]</scope>
    <source>
        <strain evidence="5 6">2T18</strain>
    </source>
</reference>
<proteinExistence type="predicted"/>
<accession>A0A7H9BGX0</accession>
<dbReference type="PROSITE" id="PS51779">
    <property type="entry name" value="POTRA"/>
    <property type="match status" value="1"/>
</dbReference>
<dbReference type="RefSeq" id="WP_179357947.1">
    <property type="nucleotide sequence ID" value="NZ_CP058627.1"/>
</dbReference>
<feature type="domain" description="POTRA" evidence="4">
    <location>
        <begin position="214"/>
        <end position="288"/>
    </location>
</feature>
<dbReference type="AlphaFoldDB" id="A0A7H9BGX0"/>
<dbReference type="Gene3D" id="3.10.20.310">
    <property type="entry name" value="membrane protein fhac"/>
    <property type="match status" value="2"/>
</dbReference>
<keyword evidence="3" id="KW-0732">Signal</keyword>
<dbReference type="InterPro" id="IPR000184">
    <property type="entry name" value="Bac_surfAg_D15"/>
</dbReference>
<comment type="subcellular location">
    <subcellularLocation>
        <location evidence="1">Membrane</location>
    </subcellularLocation>
</comment>
<organism evidence="5 6">
    <name type="scientific">Chitinibacter bivalviorum</name>
    <dbReference type="NCBI Taxonomy" id="2739434"/>
    <lineage>
        <taxon>Bacteria</taxon>
        <taxon>Pseudomonadati</taxon>
        <taxon>Pseudomonadota</taxon>
        <taxon>Betaproteobacteria</taxon>
        <taxon>Neisseriales</taxon>
        <taxon>Chitinibacteraceae</taxon>
        <taxon>Chitinibacter</taxon>
    </lineage>
</organism>
<evidence type="ECO:0000256" key="2">
    <source>
        <dbReference type="ARBA" id="ARBA00023136"/>
    </source>
</evidence>
<dbReference type="Gene3D" id="2.40.160.50">
    <property type="entry name" value="membrane protein fhac: a member of the omp85/tpsb transporter family"/>
    <property type="match status" value="1"/>
</dbReference>
<keyword evidence="2" id="KW-0472">Membrane</keyword>
<feature type="chain" id="PRO_5028960012" evidence="3">
    <location>
        <begin position="35"/>
        <end position="596"/>
    </location>
</feature>
<gene>
    <name evidence="5" type="ORF">HQ393_06105</name>
</gene>
<feature type="signal peptide" evidence="3">
    <location>
        <begin position="1"/>
        <end position="34"/>
    </location>
</feature>
<name>A0A7H9BGX0_9NEIS</name>
<dbReference type="InterPro" id="IPR034746">
    <property type="entry name" value="POTRA"/>
</dbReference>
<dbReference type="Proteomes" id="UP000509597">
    <property type="component" value="Chromosome"/>
</dbReference>
<evidence type="ECO:0000313" key="5">
    <source>
        <dbReference type="EMBL" id="QLG87867.1"/>
    </source>
</evidence>
<evidence type="ECO:0000313" key="6">
    <source>
        <dbReference type="Proteomes" id="UP000509597"/>
    </source>
</evidence>
<dbReference type="GO" id="GO:0019867">
    <property type="term" value="C:outer membrane"/>
    <property type="evidence" value="ECO:0007669"/>
    <property type="project" value="InterPro"/>
</dbReference>
<evidence type="ECO:0000256" key="3">
    <source>
        <dbReference type="SAM" id="SignalP"/>
    </source>
</evidence>